<gene>
    <name evidence="3" type="ORF">CLTEP_18000</name>
</gene>
<sequence>MIVRGKVLNFDENKVYVVTENNEFIILKRNENTPKKNEIYSSEIYQESKTTINRIVKFLFVLICIASIITSYALYTYYSPKLTVVCKMNVVVTLKINYKNKIIGVEGINSKGKKVIADLKLKHKLINDGLISLFDKCIKLNYLNDKFIKSNKKIILYISNNYDNYNLDLSAFKKYANKLNYTVLINNNGSGEI</sequence>
<reference evidence="3 4" key="1">
    <citation type="submission" date="2016-02" db="EMBL/GenBank/DDBJ databases">
        <title>Genome sequence of Clostridium tepidiprofundi DSM 19306.</title>
        <authorList>
            <person name="Poehlein A."/>
            <person name="Daniel R."/>
        </authorList>
    </citation>
    <scope>NUCLEOTIDE SEQUENCE [LARGE SCALE GENOMIC DNA]</scope>
    <source>
        <strain evidence="3 4">DSM 19306</strain>
    </source>
</reference>
<comment type="caution">
    <text evidence="3">The sequence shown here is derived from an EMBL/GenBank/DDBJ whole genome shotgun (WGS) entry which is preliminary data.</text>
</comment>
<organism evidence="3 4">
    <name type="scientific">Clostridium tepidiprofundi DSM 19306</name>
    <dbReference type="NCBI Taxonomy" id="1121338"/>
    <lineage>
        <taxon>Bacteria</taxon>
        <taxon>Bacillati</taxon>
        <taxon>Bacillota</taxon>
        <taxon>Clostridia</taxon>
        <taxon>Eubacteriales</taxon>
        <taxon>Clostridiaceae</taxon>
        <taxon>Clostridium</taxon>
    </lineage>
</organism>
<name>A0A151B2U2_9CLOT</name>
<dbReference type="AlphaFoldDB" id="A0A151B2U2"/>
<protein>
    <recommendedName>
        <fullName evidence="2">Anti-sigma factor RsgI-like middle domain-containing protein</fullName>
    </recommendedName>
</protein>
<dbReference type="EMBL" id="LTBA01000021">
    <property type="protein sequence ID" value="KYH34225.1"/>
    <property type="molecule type" value="Genomic_DNA"/>
</dbReference>
<evidence type="ECO:0000313" key="4">
    <source>
        <dbReference type="Proteomes" id="UP000075531"/>
    </source>
</evidence>
<dbReference type="OrthoDB" id="1917386at2"/>
<dbReference type="Proteomes" id="UP000075531">
    <property type="component" value="Unassembled WGS sequence"/>
</dbReference>
<dbReference type="InterPro" id="IPR055431">
    <property type="entry name" value="RsgI_M"/>
</dbReference>
<keyword evidence="1" id="KW-1133">Transmembrane helix</keyword>
<feature type="transmembrane region" description="Helical" evidence="1">
    <location>
        <begin position="58"/>
        <end position="78"/>
    </location>
</feature>
<proteinExistence type="predicted"/>
<dbReference type="PATRIC" id="fig|1121338.3.peg.1842"/>
<feature type="domain" description="Anti-sigma factor RsgI-like middle" evidence="2">
    <location>
        <begin position="91"/>
        <end position="171"/>
    </location>
</feature>
<keyword evidence="4" id="KW-1185">Reference proteome</keyword>
<keyword evidence="1" id="KW-0472">Membrane</keyword>
<evidence type="ECO:0000313" key="3">
    <source>
        <dbReference type="EMBL" id="KYH34225.1"/>
    </source>
</evidence>
<keyword evidence="1" id="KW-0812">Transmembrane</keyword>
<accession>A0A151B2U2</accession>
<evidence type="ECO:0000259" key="2">
    <source>
        <dbReference type="Pfam" id="PF23750"/>
    </source>
</evidence>
<evidence type="ECO:0000256" key="1">
    <source>
        <dbReference type="SAM" id="Phobius"/>
    </source>
</evidence>
<dbReference type="RefSeq" id="WP_066825623.1">
    <property type="nucleotide sequence ID" value="NZ_LTBA01000021.1"/>
</dbReference>
<dbReference type="Pfam" id="PF23750">
    <property type="entry name" value="RsgI_M"/>
    <property type="match status" value="1"/>
</dbReference>